<sequence length="245" mass="28038">MFDWKPLERNVCTDLFTNLIRLQIFSNFASYADPATEKTREKSHVTFLGLMAIASEFSTSLCSHCEKAIPVTNIDLHYAHCSRNLERCTICRDMIPKKHAEEHYLSTHAPVACSQCSVTLEREVLALHKDESCPQRIITCEYCEFPLPAVNLVEHQEVCGNRTEYCDLCNKYVRQRERNDHEALHSRSRNIAESSRNENVPERVQAAPRRPAHDLSRRHVLFTIAVTGVAVVIGSMFLQRSADSY</sequence>
<organism evidence="1 2">
    <name type="scientific">Persea americana</name>
    <name type="common">Avocado</name>
    <dbReference type="NCBI Taxonomy" id="3435"/>
    <lineage>
        <taxon>Eukaryota</taxon>
        <taxon>Viridiplantae</taxon>
        <taxon>Streptophyta</taxon>
        <taxon>Embryophyta</taxon>
        <taxon>Tracheophyta</taxon>
        <taxon>Spermatophyta</taxon>
        <taxon>Magnoliopsida</taxon>
        <taxon>Magnoliidae</taxon>
        <taxon>Laurales</taxon>
        <taxon>Lauraceae</taxon>
        <taxon>Persea</taxon>
    </lineage>
</organism>
<dbReference type="Proteomes" id="UP001234297">
    <property type="component" value="Chromosome 3"/>
</dbReference>
<evidence type="ECO:0000313" key="1">
    <source>
        <dbReference type="EMBL" id="KAJ8637549.1"/>
    </source>
</evidence>
<comment type="caution">
    <text evidence="1">The sequence shown here is derived from an EMBL/GenBank/DDBJ whole genome shotgun (WGS) entry which is preliminary data.</text>
</comment>
<gene>
    <name evidence="1" type="ORF">MRB53_011816</name>
</gene>
<reference evidence="1 2" key="1">
    <citation type="journal article" date="2022" name="Hortic Res">
        <title>A haplotype resolved chromosomal level avocado genome allows analysis of novel avocado genes.</title>
        <authorList>
            <person name="Nath O."/>
            <person name="Fletcher S.J."/>
            <person name="Hayward A."/>
            <person name="Shaw L.M."/>
            <person name="Masouleh A.K."/>
            <person name="Furtado A."/>
            <person name="Henry R.J."/>
            <person name="Mitter N."/>
        </authorList>
    </citation>
    <scope>NUCLEOTIDE SEQUENCE [LARGE SCALE GENOMIC DNA]</scope>
    <source>
        <strain evidence="2">cv. Hass</strain>
    </source>
</reference>
<proteinExistence type="predicted"/>
<protein>
    <submittedName>
        <fullName evidence="1">Uncharacterized protein</fullName>
    </submittedName>
</protein>
<accession>A0ACC2LW25</accession>
<keyword evidence="2" id="KW-1185">Reference proteome</keyword>
<dbReference type="EMBL" id="CM056811">
    <property type="protein sequence ID" value="KAJ8637549.1"/>
    <property type="molecule type" value="Genomic_DNA"/>
</dbReference>
<name>A0ACC2LW25_PERAE</name>
<evidence type="ECO:0000313" key="2">
    <source>
        <dbReference type="Proteomes" id="UP001234297"/>
    </source>
</evidence>